<accession>A0A2D0N9W7</accession>
<reference evidence="2 3" key="1">
    <citation type="submission" date="2017-10" db="EMBL/GenBank/DDBJ databases">
        <title>The draft genome sequence of Lewinella nigricans NBRC 102662.</title>
        <authorList>
            <person name="Wang K."/>
        </authorList>
    </citation>
    <scope>NUCLEOTIDE SEQUENCE [LARGE SCALE GENOMIC DNA]</scope>
    <source>
        <strain evidence="2 3">NBRC 102662</strain>
    </source>
</reference>
<dbReference type="OrthoDB" id="9797709at2"/>
<dbReference type="EMBL" id="PDUD01000025">
    <property type="protein sequence ID" value="PHN04573.1"/>
    <property type="molecule type" value="Genomic_DNA"/>
</dbReference>
<dbReference type="InterPro" id="IPR050491">
    <property type="entry name" value="AmpC-like"/>
</dbReference>
<dbReference type="PANTHER" id="PTHR46825:SF7">
    <property type="entry name" value="D-ALANYL-D-ALANINE CARBOXYPEPTIDASE"/>
    <property type="match status" value="1"/>
</dbReference>
<dbReference type="Proteomes" id="UP000223913">
    <property type="component" value="Unassembled WGS sequence"/>
</dbReference>
<dbReference type="InterPro" id="IPR012338">
    <property type="entry name" value="Beta-lactam/transpept-like"/>
</dbReference>
<evidence type="ECO:0000259" key="1">
    <source>
        <dbReference type="Pfam" id="PF00144"/>
    </source>
</evidence>
<name>A0A2D0N9W7_FLAN2</name>
<dbReference type="InterPro" id="IPR001466">
    <property type="entry name" value="Beta-lactam-related"/>
</dbReference>
<evidence type="ECO:0000313" key="3">
    <source>
        <dbReference type="Proteomes" id="UP000223913"/>
    </source>
</evidence>
<evidence type="ECO:0000313" key="2">
    <source>
        <dbReference type="EMBL" id="PHN04573.1"/>
    </source>
</evidence>
<sequence>MITKKITPILSLLLIWGCTQKELPILSGTSCDNVISEANIEHPRHTDLQQLLQDLVRDGLPGIQMSIRQDGRNWNGSAGKADLAGGQDLLACDITRVGSTVKTFTALTVLMLQEEGKLTLNDPVRDYLSPAQLEGLENADEATIRQLLEHSSGIYNYILNLEFQTASLNDLTRVWQPEELLAYARGKSATFAPGSDVAYSNTNYILLGQLIEQIEGKAFYEIFREKISEPAGLEYTRFAATDPVPESIIRGYVDLYSKLEVIDATHYSGWDYFTADGGLIANAHDLALFMETLFTGSLLSDVSREEMLSWKRPSGSNFELFETDFGLGIFRMNTPYGAAYMHSGDAIGYYATMFYFPQQQTAIAWAVNGNYGKLDQFSQSREAMERVFKTVFEE</sequence>
<comment type="caution">
    <text evidence="2">The sequence shown here is derived from an EMBL/GenBank/DDBJ whole genome shotgun (WGS) entry which is preliminary data.</text>
</comment>
<dbReference type="PANTHER" id="PTHR46825">
    <property type="entry name" value="D-ALANYL-D-ALANINE-CARBOXYPEPTIDASE/ENDOPEPTIDASE AMPH"/>
    <property type="match status" value="1"/>
</dbReference>
<dbReference type="Gene3D" id="3.40.710.10">
    <property type="entry name" value="DD-peptidase/beta-lactamase superfamily"/>
    <property type="match status" value="1"/>
</dbReference>
<protein>
    <recommendedName>
        <fullName evidence="1">Beta-lactamase-related domain-containing protein</fullName>
    </recommendedName>
</protein>
<feature type="domain" description="Beta-lactamase-related" evidence="1">
    <location>
        <begin position="49"/>
        <end position="375"/>
    </location>
</feature>
<proteinExistence type="predicted"/>
<dbReference type="RefSeq" id="WP_099152147.1">
    <property type="nucleotide sequence ID" value="NZ_PDUD01000025.1"/>
</dbReference>
<gene>
    <name evidence="2" type="ORF">CRP01_21450</name>
</gene>
<dbReference type="SUPFAM" id="SSF56601">
    <property type="entry name" value="beta-lactamase/transpeptidase-like"/>
    <property type="match status" value="1"/>
</dbReference>
<dbReference type="AlphaFoldDB" id="A0A2D0N9W7"/>
<dbReference type="Pfam" id="PF00144">
    <property type="entry name" value="Beta-lactamase"/>
    <property type="match status" value="1"/>
</dbReference>
<keyword evidence="3" id="KW-1185">Reference proteome</keyword>
<organism evidence="2 3">
    <name type="scientific">Flavilitoribacter nigricans (strain ATCC 23147 / DSM 23189 / NBRC 102662 / NCIMB 1420 / SS-2)</name>
    <name type="common">Lewinella nigricans</name>
    <dbReference type="NCBI Taxonomy" id="1122177"/>
    <lineage>
        <taxon>Bacteria</taxon>
        <taxon>Pseudomonadati</taxon>
        <taxon>Bacteroidota</taxon>
        <taxon>Saprospiria</taxon>
        <taxon>Saprospirales</taxon>
        <taxon>Lewinellaceae</taxon>
        <taxon>Flavilitoribacter</taxon>
    </lineage>
</organism>